<dbReference type="GO" id="GO:0016491">
    <property type="term" value="F:oxidoreductase activity"/>
    <property type="evidence" value="ECO:0007669"/>
    <property type="project" value="InterPro"/>
</dbReference>
<dbReference type="Gene3D" id="3.20.20.100">
    <property type="entry name" value="NADP-dependent oxidoreductase domain"/>
    <property type="match status" value="1"/>
</dbReference>
<dbReference type="EMBL" id="JAHQIW010000326">
    <property type="protein sequence ID" value="KAJ1347525.1"/>
    <property type="molecule type" value="Genomic_DNA"/>
</dbReference>
<name>A0AAD5LY01_PARTN</name>
<proteinExistence type="predicted"/>
<dbReference type="AlphaFoldDB" id="A0AAD5LY01"/>
<sequence>MAKAIIGKNSAISDSSQSYIDMVLIHYPKASNLDEKDERNPLHRKLTYLELEKLKDSEKTQSVGVSN</sequence>
<comment type="caution">
    <text evidence="1">The sequence shown here is derived from an EMBL/GenBank/DDBJ whole genome shotgun (WGS) entry which is preliminary data.</text>
</comment>
<dbReference type="InterPro" id="IPR020471">
    <property type="entry name" value="AKR"/>
</dbReference>
<dbReference type="PRINTS" id="PR00069">
    <property type="entry name" value="ALDKETRDTASE"/>
</dbReference>
<dbReference type="Proteomes" id="UP001196413">
    <property type="component" value="Unassembled WGS sequence"/>
</dbReference>
<evidence type="ECO:0000313" key="2">
    <source>
        <dbReference type="Proteomes" id="UP001196413"/>
    </source>
</evidence>
<accession>A0AAD5LY01</accession>
<dbReference type="InterPro" id="IPR036812">
    <property type="entry name" value="NAD(P)_OxRdtase_dom_sf"/>
</dbReference>
<keyword evidence="2" id="KW-1185">Reference proteome</keyword>
<reference evidence="1" key="1">
    <citation type="submission" date="2021-06" db="EMBL/GenBank/DDBJ databases">
        <title>Parelaphostrongylus tenuis whole genome reference sequence.</title>
        <authorList>
            <person name="Garwood T.J."/>
            <person name="Larsen P.A."/>
            <person name="Fountain-Jones N.M."/>
            <person name="Garbe J.R."/>
            <person name="Macchietto M.G."/>
            <person name="Kania S.A."/>
            <person name="Gerhold R.W."/>
            <person name="Richards J.E."/>
            <person name="Wolf T.M."/>
        </authorList>
    </citation>
    <scope>NUCLEOTIDE SEQUENCE</scope>
    <source>
        <strain evidence="1">MNPRO001-30</strain>
        <tissue evidence="1">Meninges</tissue>
    </source>
</reference>
<protein>
    <submittedName>
        <fullName evidence="1">Uncharacterized protein</fullName>
    </submittedName>
</protein>
<gene>
    <name evidence="1" type="ORF">KIN20_002599</name>
</gene>
<evidence type="ECO:0000313" key="1">
    <source>
        <dbReference type="EMBL" id="KAJ1347525.1"/>
    </source>
</evidence>
<organism evidence="1 2">
    <name type="scientific">Parelaphostrongylus tenuis</name>
    <name type="common">Meningeal worm</name>
    <dbReference type="NCBI Taxonomy" id="148309"/>
    <lineage>
        <taxon>Eukaryota</taxon>
        <taxon>Metazoa</taxon>
        <taxon>Ecdysozoa</taxon>
        <taxon>Nematoda</taxon>
        <taxon>Chromadorea</taxon>
        <taxon>Rhabditida</taxon>
        <taxon>Rhabditina</taxon>
        <taxon>Rhabditomorpha</taxon>
        <taxon>Strongyloidea</taxon>
        <taxon>Metastrongylidae</taxon>
        <taxon>Parelaphostrongylus</taxon>
    </lineage>
</organism>